<dbReference type="Gene3D" id="2.40.170.20">
    <property type="entry name" value="TonB-dependent receptor, beta-barrel domain"/>
    <property type="match status" value="1"/>
</dbReference>
<dbReference type="InterPro" id="IPR023996">
    <property type="entry name" value="TonB-dep_OMP_SusC/RagA"/>
</dbReference>
<comment type="similarity">
    <text evidence="7">Belongs to the TonB-dependent receptor family.</text>
</comment>
<dbReference type="EMBL" id="JAESIY010000020">
    <property type="protein sequence ID" value="MBL3658936.1"/>
    <property type="molecule type" value="Genomic_DNA"/>
</dbReference>
<dbReference type="InterPro" id="IPR012910">
    <property type="entry name" value="Plug_dom"/>
</dbReference>
<dbReference type="Gene3D" id="2.170.130.10">
    <property type="entry name" value="TonB-dependent receptor, plug domain"/>
    <property type="match status" value="1"/>
</dbReference>
<dbReference type="NCBIfam" id="TIGR04056">
    <property type="entry name" value="OMP_RagA_SusC"/>
    <property type="match status" value="1"/>
</dbReference>
<evidence type="ECO:0000256" key="7">
    <source>
        <dbReference type="PROSITE-ProRule" id="PRU01360"/>
    </source>
</evidence>
<sequence>MGKKLLFYCLGNDSSIRFLIVSTVIMLYSFTTYGQQNAVTGKVLGEDGSEPLPGVAVMVKGTNLGTVTDINGDFTVNAGPKDVLVFSFVGFATQEVPVGTQTSINITLSEDITALEEVVVIGYGSQNKESVTGSVVSLGGAEVREVPTGNVTSALQGRMAGVEMTQTSSKPGASMQIRIRGVRSLSGENDPLIVLDGVPFAGSLSDLDPNSIKSVDILKDASATAIYGSRGANGVILVTTNKGRQGQKARFTYDSFYGIKTLFAPYPMMDGPQFVALRKARGQFSNGIDEVDDVNTDWQDKFYKNSSVQSHNVGVSGGTENGNYSFGIGYLDDKAIIPEQNYKRYSMRASLDQYLGKYFRVGFSSNNNYSITNGANLGLYSVLSASPIADPYNEDGSEKRVISMAQDDQWVYTRNSIKGLGDGWIDQNKVFGSYNNVYGEVSIPGVEGLKYRANLGLNYRSSNSGSYTGRGVFNVNEATVSTASIGSSTTTSWVIENLLTYDKTFGSKHNINLTALYSAQEDSYNSSLVSARDVPSDALQYYNLGQATGQITIDPNSQNYTVWGLQSYMGRAMYSYDEKYMLTATFRADGSSRLAPGHKWHAYPAVSAGWNISEENFMSNVGLINNLKLRVGYGQTSNQAIAPYSTLGRLSTRPYNFGPDNYDVGYYLTEVSNDELGWEFSQTWNYALEFALLNNRLSGTLEYYTSKTSDVLNSVNLPITSGVNTVNANVGAIENKGLELALNGVILDNANGWTWEAGLNIYGNRNKITELSSGTDRDEANWWFVGHPVNVIYDYNKIGLWQAGDAYQDILEPGPFDAKTRDTILGSIKVEYTGEYDSEGKPVRAIGPDDRKIIDVNPKFQGGFNTRVSYKGFDLSVIAAFQKGGTLISTLYSSSGYLNMLSGRRNNVDVDYWTPENTDADFPNPLAVKSGDNPKYGSTLGYFDASYFKIRTISLGYNFQQDWVKNAGIERLRLYFTVQNALVMFSPYHRESGMDPETNSYGDENAATTDAYQKRLLTIGTNTPSTRNFTLGLNLTF</sequence>
<evidence type="ECO:0000256" key="4">
    <source>
        <dbReference type="ARBA" id="ARBA00022692"/>
    </source>
</evidence>
<evidence type="ECO:0000313" key="10">
    <source>
        <dbReference type="Proteomes" id="UP000659388"/>
    </source>
</evidence>
<comment type="subcellular location">
    <subcellularLocation>
        <location evidence="1 7">Cell outer membrane</location>
        <topology evidence="1 7">Multi-pass membrane protein</topology>
    </subcellularLocation>
</comment>
<dbReference type="InterPro" id="IPR023997">
    <property type="entry name" value="TonB-dep_OMP_SusC/RagA_CS"/>
</dbReference>
<organism evidence="9 10">
    <name type="scientific">Fulvivirga sediminis</name>
    <dbReference type="NCBI Taxonomy" id="2803949"/>
    <lineage>
        <taxon>Bacteria</taxon>
        <taxon>Pseudomonadati</taxon>
        <taxon>Bacteroidota</taxon>
        <taxon>Cytophagia</taxon>
        <taxon>Cytophagales</taxon>
        <taxon>Fulvivirgaceae</taxon>
        <taxon>Fulvivirga</taxon>
    </lineage>
</organism>
<evidence type="ECO:0000313" key="9">
    <source>
        <dbReference type="EMBL" id="MBL3658936.1"/>
    </source>
</evidence>
<dbReference type="FunFam" id="2.170.130.10:FF:000003">
    <property type="entry name" value="SusC/RagA family TonB-linked outer membrane protein"/>
    <property type="match status" value="1"/>
</dbReference>
<protein>
    <submittedName>
        <fullName evidence="9">TonB-dependent receptor</fullName>
    </submittedName>
</protein>
<dbReference type="SUPFAM" id="SSF56935">
    <property type="entry name" value="Porins"/>
    <property type="match status" value="1"/>
</dbReference>
<name>A0A937FBH7_9BACT</name>
<keyword evidence="5 7" id="KW-0472">Membrane</keyword>
<dbReference type="SUPFAM" id="SSF49464">
    <property type="entry name" value="Carboxypeptidase regulatory domain-like"/>
    <property type="match status" value="1"/>
</dbReference>
<proteinExistence type="inferred from homology"/>
<keyword evidence="9" id="KW-0675">Receptor</keyword>
<dbReference type="Proteomes" id="UP000659388">
    <property type="component" value="Unassembled WGS sequence"/>
</dbReference>
<dbReference type="NCBIfam" id="TIGR04057">
    <property type="entry name" value="SusC_RagA_signa"/>
    <property type="match status" value="1"/>
</dbReference>
<evidence type="ECO:0000259" key="8">
    <source>
        <dbReference type="Pfam" id="PF07715"/>
    </source>
</evidence>
<dbReference type="InterPro" id="IPR008969">
    <property type="entry name" value="CarboxyPept-like_regulatory"/>
</dbReference>
<dbReference type="InterPro" id="IPR039426">
    <property type="entry name" value="TonB-dep_rcpt-like"/>
</dbReference>
<keyword evidence="2 7" id="KW-0813">Transport</keyword>
<evidence type="ECO:0000256" key="2">
    <source>
        <dbReference type="ARBA" id="ARBA00022448"/>
    </source>
</evidence>
<reference evidence="9" key="1">
    <citation type="submission" date="2021-01" db="EMBL/GenBank/DDBJ databases">
        <title>Fulvivirga kasyanovii gen. nov., sp nov., a novel member of the phylum Bacteroidetes isolated from seawater in a mussel farm.</title>
        <authorList>
            <person name="Zhao L.-H."/>
            <person name="Wang Z.-J."/>
        </authorList>
    </citation>
    <scope>NUCLEOTIDE SEQUENCE</scope>
    <source>
        <strain evidence="9">2943</strain>
    </source>
</reference>
<dbReference type="PROSITE" id="PS52016">
    <property type="entry name" value="TONB_DEPENDENT_REC_3"/>
    <property type="match status" value="1"/>
</dbReference>
<keyword evidence="4 7" id="KW-0812">Transmembrane</keyword>
<keyword evidence="10" id="KW-1185">Reference proteome</keyword>
<dbReference type="Pfam" id="PF13715">
    <property type="entry name" value="CarbopepD_reg_2"/>
    <property type="match status" value="1"/>
</dbReference>
<keyword evidence="3 7" id="KW-1134">Transmembrane beta strand</keyword>
<gene>
    <name evidence="9" type="ORF">JL102_22510</name>
</gene>
<dbReference type="Pfam" id="PF07715">
    <property type="entry name" value="Plug"/>
    <property type="match status" value="1"/>
</dbReference>
<dbReference type="InterPro" id="IPR036942">
    <property type="entry name" value="Beta-barrel_TonB_sf"/>
</dbReference>
<evidence type="ECO:0000256" key="1">
    <source>
        <dbReference type="ARBA" id="ARBA00004571"/>
    </source>
</evidence>
<feature type="domain" description="TonB-dependent receptor plug" evidence="8">
    <location>
        <begin position="128"/>
        <end position="235"/>
    </location>
</feature>
<keyword evidence="6 7" id="KW-0998">Cell outer membrane</keyword>
<evidence type="ECO:0000256" key="6">
    <source>
        <dbReference type="ARBA" id="ARBA00023237"/>
    </source>
</evidence>
<accession>A0A937FBH7</accession>
<evidence type="ECO:0000256" key="3">
    <source>
        <dbReference type="ARBA" id="ARBA00022452"/>
    </source>
</evidence>
<dbReference type="GO" id="GO:0009279">
    <property type="term" value="C:cell outer membrane"/>
    <property type="evidence" value="ECO:0007669"/>
    <property type="project" value="UniProtKB-SubCell"/>
</dbReference>
<evidence type="ECO:0000256" key="5">
    <source>
        <dbReference type="ARBA" id="ARBA00023136"/>
    </source>
</evidence>
<dbReference type="Gene3D" id="2.60.40.1120">
    <property type="entry name" value="Carboxypeptidase-like, regulatory domain"/>
    <property type="match status" value="1"/>
</dbReference>
<dbReference type="AlphaFoldDB" id="A0A937FBH7"/>
<dbReference type="InterPro" id="IPR037066">
    <property type="entry name" value="Plug_dom_sf"/>
</dbReference>
<comment type="caution">
    <text evidence="9">The sequence shown here is derived from an EMBL/GenBank/DDBJ whole genome shotgun (WGS) entry which is preliminary data.</text>
</comment>